<dbReference type="CDD" id="cd00569">
    <property type="entry name" value="HTH_Hin_like"/>
    <property type="match status" value="1"/>
</dbReference>
<keyword evidence="3" id="KW-0233">DNA recombination</keyword>
<dbReference type="GO" id="GO:0003677">
    <property type="term" value="F:DNA binding"/>
    <property type="evidence" value="ECO:0007669"/>
    <property type="project" value="UniProtKB-KW"/>
</dbReference>
<dbReference type="InterPro" id="IPR006119">
    <property type="entry name" value="Resolv_N"/>
</dbReference>
<evidence type="ECO:0000256" key="3">
    <source>
        <dbReference type="ARBA" id="ARBA00023172"/>
    </source>
</evidence>
<evidence type="ECO:0000256" key="1">
    <source>
        <dbReference type="ARBA" id="ARBA00022908"/>
    </source>
</evidence>
<evidence type="ECO:0000256" key="2">
    <source>
        <dbReference type="ARBA" id="ARBA00023125"/>
    </source>
</evidence>
<dbReference type="InterPro" id="IPR050639">
    <property type="entry name" value="SSR_resolvase"/>
</dbReference>
<dbReference type="PROSITE" id="PS51736">
    <property type="entry name" value="RECOMBINASES_3"/>
    <property type="match status" value="1"/>
</dbReference>
<dbReference type="Proteomes" id="UP000663842">
    <property type="component" value="Unassembled WGS sequence"/>
</dbReference>
<organism evidence="5 6">
    <name type="scientific">Rotaria magnacalcarata</name>
    <dbReference type="NCBI Taxonomy" id="392030"/>
    <lineage>
        <taxon>Eukaryota</taxon>
        <taxon>Metazoa</taxon>
        <taxon>Spiralia</taxon>
        <taxon>Gnathifera</taxon>
        <taxon>Rotifera</taxon>
        <taxon>Eurotatoria</taxon>
        <taxon>Bdelloidea</taxon>
        <taxon>Philodinida</taxon>
        <taxon>Philodinidae</taxon>
        <taxon>Rotaria</taxon>
    </lineage>
</organism>
<dbReference type="SMART" id="SM00857">
    <property type="entry name" value="Resolvase"/>
    <property type="match status" value="1"/>
</dbReference>
<feature type="domain" description="Resolvase/invertase-type recombinase catalytic" evidence="4">
    <location>
        <begin position="457"/>
        <end position="590"/>
    </location>
</feature>
<dbReference type="InterPro" id="IPR006118">
    <property type="entry name" value="Recombinase_CS"/>
</dbReference>
<evidence type="ECO:0000313" key="5">
    <source>
        <dbReference type="EMBL" id="CAF4039250.1"/>
    </source>
</evidence>
<proteinExistence type="predicted"/>
<sequence>MKKDISLEEYSKAAFEWDMWYAKLHNLSLEKAIRVEQGEYTVASCDQKLGTYNVRQCVVVYLATEKMHGLAHVDGHTEIKSLKSYVDALNITKENPLIHVKIIGASSSTVMGLNNSEENLRKISSFLEDLLDKAIVHNKSLPIGMYDKEQALHTIQEIKRIDKYSGTYPIIKANDGHNKDKTRSKWDTNNYKAFDEAIPIILEEWKKSAGTISNVFKISTISHLFIGEDSIELNKDSVFQNKPYVNSANIDTVLEYCFSIDKNSIDKNLNIIKIKNILKNQYKENFNYGILEYDAVINAKSLLTVIFGRSPLLNKLMALNSQGASDLDGNQYKIQDIKAVLDEKERIILEKIINDYNLKLLNSEENIVGKEQFNQFISIQFQSREKPLLRKDKILLEQQRKNIEDFCSQREFDFNQTLIHYSLIEKMIASGIKKEQAVILTKAINQNSILLKLMTGKKVGYVRVSTAKQSTERQLADVDLDITFTDYASGKDTNRPKLQEMLNYIRDDDIVIVHSMDRLARNLDDLRKIIKTITAKQAQIKFLKEGLEFIGNKSPMSNLMLSLMGAFAEFEHSLIKERQMEGIAKAKARGVYKREKSLTNEQIANIKQQISQETPTIQVNKTRLAKEFGITRQTLYSYLKA</sequence>
<name>A0A819RE57_9BILA</name>
<dbReference type="PANTHER" id="PTHR30461:SF26">
    <property type="entry name" value="RESOLVASE HOMOLOG YNEB"/>
    <property type="match status" value="1"/>
</dbReference>
<dbReference type="Pfam" id="PF00239">
    <property type="entry name" value="Resolvase"/>
    <property type="match status" value="1"/>
</dbReference>
<dbReference type="PANTHER" id="PTHR30461">
    <property type="entry name" value="DNA-INVERTASE FROM LAMBDOID PROPHAGE"/>
    <property type="match status" value="1"/>
</dbReference>
<dbReference type="EMBL" id="CAJOBF010002513">
    <property type="protein sequence ID" value="CAF4039250.1"/>
    <property type="molecule type" value="Genomic_DNA"/>
</dbReference>
<gene>
    <name evidence="5" type="ORF">UXM345_LOCUS18490</name>
</gene>
<dbReference type="GO" id="GO:0015074">
    <property type="term" value="P:DNA integration"/>
    <property type="evidence" value="ECO:0007669"/>
    <property type="project" value="UniProtKB-KW"/>
</dbReference>
<dbReference type="CDD" id="cd03768">
    <property type="entry name" value="SR_ResInv"/>
    <property type="match status" value="1"/>
</dbReference>
<dbReference type="InterPro" id="IPR036162">
    <property type="entry name" value="Resolvase-like_N_sf"/>
</dbReference>
<protein>
    <recommendedName>
        <fullName evidence="4">Resolvase/invertase-type recombinase catalytic domain-containing protein</fullName>
    </recommendedName>
</protein>
<dbReference type="AlphaFoldDB" id="A0A819RE57"/>
<dbReference type="PROSITE" id="PS00397">
    <property type="entry name" value="RECOMBINASES_1"/>
    <property type="match status" value="1"/>
</dbReference>
<evidence type="ECO:0000259" key="4">
    <source>
        <dbReference type="PROSITE" id="PS51736"/>
    </source>
</evidence>
<dbReference type="SUPFAM" id="SSF53041">
    <property type="entry name" value="Resolvase-like"/>
    <property type="match status" value="1"/>
</dbReference>
<evidence type="ECO:0000313" key="6">
    <source>
        <dbReference type="Proteomes" id="UP000663842"/>
    </source>
</evidence>
<accession>A0A819RE57</accession>
<dbReference type="Gene3D" id="3.40.50.1390">
    <property type="entry name" value="Resolvase, N-terminal catalytic domain"/>
    <property type="match status" value="1"/>
</dbReference>
<keyword evidence="2" id="KW-0238">DNA-binding</keyword>
<keyword evidence="1" id="KW-0229">DNA integration</keyword>
<comment type="caution">
    <text evidence="5">The sequence shown here is derived from an EMBL/GenBank/DDBJ whole genome shotgun (WGS) entry which is preliminary data.</text>
</comment>
<dbReference type="GO" id="GO:0000150">
    <property type="term" value="F:DNA strand exchange activity"/>
    <property type="evidence" value="ECO:0007669"/>
    <property type="project" value="InterPro"/>
</dbReference>
<reference evidence="5" key="1">
    <citation type="submission" date="2021-02" db="EMBL/GenBank/DDBJ databases">
        <authorList>
            <person name="Nowell W R."/>
        </authorList>
    </citation>
    <scope>NUCLEOTIDE SEQUENCE</scope>
</reference>